<protein>
    <submittedName>
        <fullName evidence="5">Ankyrin repeat domain-containing protein</fullName>
    </submittedName>
</protein>
<dbReference type="PANTHER" id="PTHR24171:SF8">
    <property type="entry name" value="BRCA1-ASSOCIATED RING DOMAIN PROTEIN 1"/>
    <property type="match status" value="1"/>
</dbReference>
<keyword evidence="2 3" id="KW-0040">ANK repeat</keyword>
<accession>A0ABS6V2Y5</accession>
<feature type="repeat" description="ANK" evidence="3">
    <location>
        <begin position="95"/>
        <end position="127"/>
    </location>
</feature>
<gene>
    <name evidence="5" type="ORF">KTQ36_01280</name>
</gene>
<keyword evidence="4" id="KW-0732">Signal</keyword>
<reference evidence="5 6" key="1">
    <citation type="submission" date="2021-07" db="EMBL/GenBank/DDBJ databases">
        <title>The draft genome sequence of Sphingomicrobium sp. B8.</title>
        <authorList>
            <person name="Mu L."/>
        </authorList>
    </citation>
    <scope>NUCLEOTIDE SEQUENCE [LARGE SCALE GENOMIC DNA]</scope>
    <source>
        <strain evidence="5 6">B8</strain>
    </source>
</reference>
<evidence type="ECO:0000313" key="6">
    <source>
        <dbReference type="Proteomes" id="UP000698028"/>
    </source>
</evidence>
<dbReference type="PANTHER" id="PTHR24171">
    <property type="entry name" value="ANKYRIN REPEAT DOMAIN-CONTAINING PROTEIN 39-RELATED"/>
    <property type="match status" value="1"/>
</dbReference>
<proteinExistence type="predicted"/>
<evidence type="ECO:0000256" key="3">
    <source>
        <dbReference type="PROSITE-ProRule" id="PRU00023"/>
    </source>
</evidence>
<evidence type="ECO:0000313" key="5">
    <source>
        <dbReference type="EMBL" id="MBW0143925.1"/>
    </source>
</evidence>
<dbReference type="Pfam" id="PF12796">
    <property type="entry name" value="Ank_2"/>
    <property type="match status" value="1"/>
</dbReference>
<dbReference type="RefSeq" id="WP_218631971.1">
    <property type="nucleotide sequence ID" value="NZ_JAHVAH010000001.1"/>
</dbReference>
<name>A0ABS6V2Y5_9SPHN</name>
<evidence type="ECO:0000256" key="1">
    <source>
        <dbReference type="ARBA" id="ARBA00022737"/>
    </source>
</evidence>
<sequence length="199" mass="21542">MTRLLLLLAVMMGVATTASAQLSGYGSEAEQFLSDVRDFNAEKAMGALRRPGNNLVNYRGRAGDAALHIAVMGKKMSWVDSLVGFNADVNIRNADGDTPLILAVKTGQFDIASRLLGFGADPNIANRRGETPAILAVLGRHELILEAILRDGGNPDIKDRNAGLSARDYAARDRRNPRLLELIESTEAQDKLEFGPVIR</sequence>
<keyword evidence="6" id="KW-1185">Reference proteome</keyword>
<dbReference type="Proteomes" id="UP000698028">
    <property type="component" value="Unassembled WGS sequence"/>
</dbReference>
<evidence type="ECO:0000256" key="4">
    <source>
        <dbReference type="SAM" id="SignalP"/>
    </source>
</evidence>
<feature type="chain" id="PRO_5045206678" evidence="4">
    <location>
        <begin position="21"/>
        <end position="199"/>
    </location>
</feature>
<keyword evidence="1" id="KW-0677">Repeat</keyword>
<dbReference type="PROSITE" id="PS50088">
    <property type="entry name" value="ANK_REPEAT"/>
    <property type="match status" value="3"/>
</dbReference>
<feature type="repeat" description="ANK" evidence="3">
    <location>
        <begin position="128"/>
        <end position="160"/>
    </location>
</feature>
<dbReference type="EMBL" id="JAHVAH010000001">
    <property type="protein sequence ID" value="MBW0143925.1"/>
    <property type="molecule type" value="Genomic_DNA"/>
</dbReference>
<organism evidence="5 6">
    <name type="scientific">Sphingomicrobium clamense</name>
    <dbReference type="NCBI Taxonomy" id="2851013"/>
    <lineage>
        <taxon>Bacteria</taxon>
        <taxon>Pseudomonadati</taxon>
        <taxon>Pseudomonadota</taxon>
        <taxon>Alphaproteobacteria</taxon>
        <taxon>Sphingomonadales</taxon>
        <taxon>Sphingomonadaceae</taxon>
        <taxon>Sphingomicrobium</taxon>
    </lineage>
</organism>
<dbReference type="PROSITE" id="PS50297">
    <property type="entry name" value="ANK_REP_REGION"/>
    <property type="match status" value="1"/>
</dbReference>
<dbReference type="SMART" id="SM00248">
    <property type="entry name" value="ANK"/>
    <property type="match status" value="3"/>
</dbReference>
<comment type="caution">
    <text evidence="5">The sequence shown here is derived from an EMBL/GenBank/DDBJ whole genome shotgun (WGS) entry which is preliminary data.</text>
</comment>
<feature type="repeat" description="ANK" evidence="3">
    <location>
        <begin position="62"/>
        <end position="94"/>
    </location>
</feature>
<evidence type="ECO:0000256" key="2">
    <source>
        <dbReference type="ARBA" id="ARBA00023043"/>
    </source>
</evidence>
<feature type="signal peptide" evidence="4">
    <location>
        <begin position="1"/>
        <end position="20"/>
    </location>
</feature>
<dbReference type="InterPro" id="IPR002110">
    <property type="entry name" value="Ankyrin_rpt"/>
</dbReference>